<proteinExistence type="predicted"/>
<sequence>MRFPAWPRRDAVRLPDAVRAALGGERPLAVAADDAGGWVVGTRDRLHLVAADGSAESWGWEVVHRADWDKETQDLAVEPVQDYGAPVVRRVRHLPEPADLVTLVRERVTATVVVQQRTLVRHKVGFSVIGRRPPTGGEVVWAFELDAGLDPDDPVVRDATTKALAEARASVGL</sequence>
<keyword evidence="2" id="KW-1185">Reference proteome</keyword>
<dbReference type="RefSeq" id="WP_310297948.1">
    <property type="nucleotide sequence ID" value="NZ_BAAAPS010000002.1"/>
</dbReference>
<protein>
    <recommendedName>
        <fullName evidence="3">Polyketide cyclase / dehydrase and lipid transport</fullName>
    </recommendedName>
</protein>
<dbReference type="EMBL" id="JAVDYG010000001">
    <property type="protein sequence ID" value="MDR7360851.1"/>
    <property type="molecule type" value="Genomic_DNA"/>
</dbReference>
<evidence type="ECO:0008006" key="3">
    <source>
        <dbReference type="Google" id="ProtNLM"/>
    </source>
</evidence>
<reference evidence="1 2" key="1">
    <citation type="submission" date="2023-07" db="EMBL/GenBank/DDBJ databases">
        <title>Sequencing the genomes of 1000 actinobacteria strains.</title>
        <authorList>
            <person name="Klenk H.-P."/>
        </authorList>
    </citation>
    <scope>NUCLEOTIDE SEQUENCE [LARGE SCALE GENOMIC DNA]</scope>
    <source>
        <strain evidence="1 2">DSM 19426</strain>
    </source>
</reference>
<evidence type="ECO:0000313" key="2">
    <source>
        <dbReference type="Proteomes" id="UP001183648"/>
    </source>
</evidence>
<accession>A0ABU2BRF4</accession>
<gene>
    <name evidence="1" type="ORF">J2S63_000404</name>
</gene>
<comment type="caution">
    <text evidence="1">The sequence shown here is derived from an EMBL/GenBank/DDBJ whole genome shotgun (WGS) entry which is preliminary data.</text>
</comment>
<organism evidence="1 2">
    <name type="scientific">Nocardioides marmoribigeumensis</name>
    <dbReference type="NCBI Taxonomy" id="433649"/>
    <lineage>
        <taxon>Bacteria</taxon>
        <taxon>Bacillati</taxon>
        <taxon>Actinomycetota</taxon>
        <taxon>Actinomycetes</taxon>
        <taxon>Propionibacteriales</taxon>
        <taxon>Nocardioidaceae</taxon>
        <taxon>Nocardioides</taxon>
    </lineage>
</organism>
<dbReference type="Proteomes" id="UP001183648">
    <property type="component" value="Unassembled WGS sequence"/>
</dbReference>
<name>A0ABU2BRF4_9ACTN</name>
<evidence type="ECO:0000313" key="1">
    <source>
        <dbReference type="EMBL" id="MDR7360851.1"/>
    </source>
</evidence>